<evidence type="ECO:0000256" key="6">
    <source>
        <dbReference type="SAM" id="Coils"/>
    </source>
</evidence>
<evidence type="ECO:0000256" key="1">
    <source>
        <dbReference type="ARBA" id="ARBA00004138"/>
    </source>
</evidence>
<evidence type="ECO:0000256" key="5">
    <source>
        <dbReference type="ARBA" id="ARBA00023273"/>
    </source>
</evidence>
<protein>
    <recommendedName>
        <fullName evidence="8">Enkurin domain-containing protein</fullName>
    </recommendedName>
</protein>
<evidence type="ECO:0000313" key="9">
    <source>
        <dbReference type="EMBL" id="TNV76911.1"/>
    </source>
</evidence>
<feature type="coiled-coil region" evidence="6">
    <location>
        <begin position="90"/>
        <end position="117"/>
    </location>
</feature>
<proteinExistence type="predicted"/>
<keyword evidence="10" id="KW-1185">Reference proteome</keyword>
<dbReference type="InterPro" id="IPR052102">
    <property type="entry name" value="Enkurin_domain-protein"/>
</dbReference>
<dbReference type="PROSITE" id="PS51665">
    <property type="entry name" value="ENKURIN"/>
    <property type="match status" value="1"/>
</dbReference>
<name>A0A8J8T0C7_HALGN</name>
<keyword evidence="6" id="KW-0175">Coiled coil</keyword>
<evidence type="ECO:0000256" key="3">
    <source>
        <dbReference type="ARBA" id="ARBA00022490"/>
    </source>
</evidence>
<dbReference type="PANTHER" id="PTHR21490:SF2">
    <property type="entry name" value="ENKURIN DOMAIN-CONTAINING PROTEIN 1"/>
    <property type="match status" value="1"/>
</dbReference>
<gene>
    <name evidence="9" type="ORF">FGO68_gene12533</name>
</gene>
<dbReference type="Pfam" id="PF13864">
    <property type="entry name" value="Enkurin"/>
    <property type="match status" value="1"/>
</dbReference>
<reference evidence="9" key="1">
    <citation type="submission" date="2019-06" db="EMBL/GenBank/DDBJ databases">
        <authorList>
            <person name="Zheng W."/>
        </authorList>
    </citation>
    <scope>NUCLEOTIDE SEQUENCE</scope>
    <source>
        <strain evidence="9">QDHG01</strain>
    </source>
</reference>
<evidence type="ECO:0000256" key="2">
    <source>
        <dbReference type="ARBA" id="ARBA00004245"/>
    </source>
</evidence>
<evidence type="ECO:0000259" key="8">
    <source>
        <dbReference type="PROSITE" id="PS51665"/>
    </source>
</evidence>
<keyword evidence="3" id="KW-0963">Cytoplasm</keyword>
<comment type="subcellular location">
    <subcellularLocation>
        <location evidence="1">Cell projection</location>
        <location evidence="1">Cilium</location>
    </subcellularLocation>
    <subcellularLocation>
        <location evidence="2">Cytoplasm</location>
        <location evidence="2">Cytoskeleton</location>
    </subcellularLocation>
</comment>
<keyword evidence="4" id="KW-0206">Cytoskeleton</keyword>
<feature type="region of interest" description="Disordered" evidence="7">
    <location>
        <begin position="34"/>
        <end position="58"/>
    </location>
</feature>
<dbReference type="AlphaFoldDB" id="A0A8J8T0C7"/>
<evidence type="ECO:0000256" key="4">
    <source>
        <dbReference type="ARBA" id="ARBA00023212"/>
    </source>
</evidence>
<feature type="domain" description="Enkurin" evidence="8">
    <location>
        <begin position="213"/>
        <end position="305"/>
    </location>
</feature>
<dbReference type="InterPro" id="IPR027012">
    <property type="entry name" value="Enkurin_dom"/>
</dbReference>
<dbReference type="Proteomes" id="UP000785679">
    <property type="component" value="Unassembled WGS sequence"/>
</dbReference>
<dbReference type="EMBL" id="RRYP01012746">
    <property type="protein sequence ID" value="TNV76911.1"/>
    <property type="molecule type" value="Genomic_DNA"/>
</dbReference>
<dbReference type="GO" id="GO:0005881">
    <property type="term" value="C:cytoplasmic microtubule"/>
    <property type="evidence" value="ECO:0007669"/>
    <property type="project" value="TreeGrafter"/>
</dbReference>
<comment type="caution">
    <text evidence="9">The sequence shown here is derived from an EMBL/GenBank/DDBJ whole genome shotgun (WGS) entry which is preliminary data.</text>
</comment>
<dbReference type="GO" id="GO:0005929">
    <property type="term" value="C:cilium"/>
    <property type="evidence" value="ECO:0007669"/>
    <property type="project" value="UniProtKB-SubCell"/>
</dbReference>
<sequence length="308" mass="35470">MATVRPQSASVAGQKPHSNKITYDFLNPLSYHPHLQGVLQEPPRATQKPGTPAATLPPKAQVQPQVQPLHQEQSIIRSPPRSGSTRVGYIKETKKLIKNIERDFKDAQVHMQVLEHQGRIADQWKMGRFSDIPPRVKVVKPNIKEETQKLAQRESQVKQLLDKKHYIKSNLKQVKQIETQIQTSIKAQVETTKQLSAVKAQTPKGAIPKYLQERKDELEQDRKDTLQQIELNKRPPGTRILVGNEKDQILEQLLKQKHDLETKQQSMSVTHFTQRARNQYMDYVAQIKTLDDSIKVLQRKRFIMNDQA</sequence>
<accession>A0A8J8T0C7</accession>
<dbReference type="OrthoDB" id="10264920at2759"/>
<keyword evidence="5" id="KW-0966">Cell projection</keyword>
<evidence type="ECO:0000313" key="10">
    <source>
        <dbReference type="Proteomes" id="UP000785679"/>
    </source>
</evidence>
<evidence type="ECO:0000256" key="7">
    <source>
        <dbReference type="SAM" id="MobiDB-lite"/>
    </source>
</evidence>
<organism evidence="9 10">
    <name type="scientific">Halteria grandinella</name>
    <dbReference type="NCBI Taxonomy" id="5974"/>
    <lineage>
        <taxon>Eukaryota</taxon>
        <taxon>Sar</taxon>
        <taxon>Alveolata</taxon>
        <taxon>Ciliophora</taxon>
        <taxon>Intramacronucleata</taxon>
        <taxon>Spirotrichea</taxon>
        <taxon>Stichotrichia</taxon>
        <taxon>Sporadotrichida</taxon>
        <taxon>Halteriidae</taxon>
        <taxon>Halteria</taxon>
    </lineage>
</organism>
<dbReference type="PANTHER" id="PTHR21490">
    <property type="entry name" value="ENKURIN-RELATED"/>
    <property type="match status" value="1"/>
</dbReference>